<dbReference type="InterPro" id="IPR013121">
    <property type="entry name" value="Fe_red_NAD-bd_6"/>
</dbReference>
<dbReference type="Pfam" id="PF08030">
    <property type="entry name" value="NAD_binding_6"/>
    <property type="match status" value="1"/>
</dbReference>
<dbReference type="SUPFAM" id="SSF52343">
    <property type="entry name" value="Ferredoxin reductase-like, C-terminal NADP-linked domain"/>
    <property type="match status" value="1"/>
</dbReference>
<evidence type="ECO:0000256" key="10">
    <source>
        <dbReference type="SAM" id="SignalP"/>
    </source>
</evidence>
<gene>
    <name evidence="13" type="primary">NIT1</name>
    <name evidence="13" type="ORF">I7I53_09409</name>
</gene>
<evidence type="ECO:0000256" key="4">
    <source>
        <dbReference type="ARBA" id="ARBA00022989"/>
    </source>
</evidence>
<dbReference type="AlphaFoldDB" id="A0A8A1L5A7"/>
<keyword evidence="10" id="KW-0732">Signal</keyword>
<keyword evidence="4 9" id="KW-1133">Transmembrane helix</keyword>
<evidence type="ECO:0000256" key="7">
    <source>
        <dbReference type="ARBA" id="ARBA00023136"/>
    </source>
</evidence>
<feature type="compositionally biased region" description="Low complexity" evidence="8">
    <location>
        <begin position="652"/>
        <end position="669"/>
    </location>
</feature>
<keyword evidence="6" id="KW-0406">Ion transport</keyword>
<keyword evidence="2" id="KW-0813">Transport</keyword>
<dbReference type="SFLD" id="SFLDG01168">
    <property type="entry name" value="Ferric_reductase_subgroup_(FRE"/>
    <property type="match status" value="1"/>
</dbReference>
<evidence type="ECO:0000256" key="1">
    <source>
        <dbReference type="ARBA" id="ARBA00004141"/>
    </source>
</evidence>
<keyword evidence="3 9" id="KW-0812">Transmembrane</keyword>
<keyword evidence="7 9" id="KW-0472">Membrane</keyword>
<feature type="transmembrane region" description="Helical" evidence="9">
    <location>
        <begin position="362"/>
        <end position="384"/>
    </location>
</feature>
<dbReference type="GO" id="GO:0015677">
    <property type="term" value="P:copper ion import"/>
    <property type="evidence" value="ECO:0007669"/>
    <property type="project" value="TreeGrafter"/>
</dbReference>
<dbReference type="GO" id="GO:0006879">
    <property type="term" value="P:intracellular iron ion homeostasis"/>
    <property type="evidence" value="ECO:0007669"/>
    <property type="project" value="TreeGrafter"/>
</dbReference>
<evidence type="ECO:0000256" key="5">
    <source>
        <dbReference type="ARBA" id="ARBA00023002"/>
    </source>
</evidence>
<name>A0A8A1L5A7_AJEC8</name>
<evidence type="ECO:0000313" key="14">
    <source>
        <dbReference type="Proteomes" id="UP000663419"/>
    </source>
</evidence>
<dbReference type="Gene3D" id="3.40.50.80">
    <property type="entry name" value="Nucleotide-binding domain of ferredoxin-NADP reductase (FNR) module"/>
    <property type="match status" value="1"/>
</dbReference>
<proteinExistence type="predicted"/>
<reference evidence="13" key="1">
    <citation type="submission" date="2021-01" db="EMBL/GenBank/DDBJ databases">
        <title>Chromosome-level genome assembly of a human fungal pathogen reveals clustering of transcriptionally co-regulated genes.</title>
        <authorList>
            <person name="Voorhies M."/>
            <person name="Cohen S."/>
            <person name="Shea T.P."/>
            <person name="Petrus S."/>
            <person name="Munoz J.F."/>
            <person name="Poplawski S."/>
            <person name="Goldman W.E."/>
            <person name="Michael T."/>
            <person name="Cuomo C.A."/>
            <person name="Sil A."/>
            <person name="Beyhan S."/>
        </authorList>
    </citation>
    <scope>NUCLEOTIDE SEQUENCE</scope>
    <source>
        <strain evidence="13">H88</strain>
    </source>
</reference>
<dbReference type="SFLD" id="SFLDS00052">
    <property type="entry name" value="Ferric_Reductase_Domain"/>
    <property type="match status" value="1"/>
</dbReference>
<dbReference type="InterPro" id="IPR013130">
    <property type="entry name" value="Fe3_Rdtase_TM_dom"/>
</dbReference>
<evidence type="ECO:0000259" key="12">
    <source>
        <dbReference type="Pfam" id="PF08030"/>
    </source>
</evidence>
<feature type="transmembrane region" description="Helical" evidence="9">
    <location>
        <begin position="163"/>
        <end position="182"/>
    </location>
</feature>
<dbReference type="GO" id="GO:0006826">
    <property type="term" value="P:iron ion transport"/>
    <property type="evidence" value="ECO:0007669"/>
    <property type="project" value="TreeGrafter"/>
</dbReference>
<dbReference type="Proteomes" id="UP000663419">
    <property type="component" value="Chromosome 1"/>
</dbReference>
<feature type="domain" description="Ferric oxidoreductase" evidence="11">
    <location>
        <begin position="290"/>
        <end position="406"/>
    </location>
</feature>
<comment type="subcellular location">
    <subcellularLocation>
        <location evidence="1">Membrane</location>
        <topology evidence="1">Multi-pass membrane protein</topology>
    </subcellularLocation>
</comment>
<accession>A0A8A1L5A7</accession>
<evidence type="ECO:0000256" key="8">
    <source>
        <dbReference type="SAM" id="MobiDB-lite"/>
    </source>
</evidence>
<feature type="transmembrane region" description="Helical" evidence="9">
    <location>
        <begin position="391"/>
        <end position="409"/>
    </location>
</feature>
<feature type="transmembrane region" description="Helical" evidence="9">
    <location>
        <begin position="236"/>
        <end position="261"/>
    </location>
</feature>
<keyword evidence="5" id="KW-0560">Oxidoreductase</keyword>
<dbReference type="EMBL" id="CP069102">
    <property type="protein sequence ID" value="QSS49136.1"/>
    <property type="molecule type" value="Genomic_DNA"/>
</dbReference>
<feature type="region of interest" description="Disordered" evidence="8">
    <location>
        <begin position="652"/>
        <end position="678"/>
    </location>
</feature>
<evidence type="ECO:0000256" key="6">
    <source>
        <dbReference type="ARBA" id="ARBA00023065"/>
    </source>
</evidence>
<dbReference type="PANTHER" id="PTHR32361:SF9">
    <property type="entry name" value="FERRIC REDUCTASE TRANSMEMBRANE COMPONENT 3-RELATED"/>
    <property type="match status" value="1"/>
</dbReference>
<sequence>MYIQRLLTPLLILLVPSFSLASDIESTRCILSIAEAVSRLSFTGSLSTPQKSDACTNKLRTYSIYAAATLYCSSTEIEDGLEALDDDCRKDGLQRIPYDTVQPELTERYLSSLRVVEYGEVSRGVELDEVVVVSRDWYWRVVRTNRAWEFEMWAHHAFGYFSYWFWGIVLLSGILNRLSSYFSGAQWRGIRRDPEGHASIIDYRSSLLLPPSRRMRHWIRTYLIIPAAFGTHHQRLLYWCAIPTRAVAIVVVLFYVLSLIFTCVGHDVFRGNLFWDDIFTQAFRYVSDRTGVMAYANLSLLWLFGSRNNPFLWATGWSFATFNIFHRAIARVATIQAIIHSIGYTVLTSEDGSYSLYWPSPWWYMGVIGTVCMSLLLVSSSIWLRRNCYEIFLIIHITFSLVIICGLFMHTSIFKGKFNLYDRYLWPVVVIWASERFARLARLTSCNLHLRLHKKSIAYTKSVVSYSEASDIIKLEITPGSCNLHPKPGHHYYIYQPVRWQGYESHPLTAGSWTVLGNNVEHYPSAESSVLSSASTSVQSGTGTPIAFKKNITGDLTDAQYKLVFWIRPFNGWTKRLRSECLKSPKQSLTTSFLIEGPYYCAIELHTFENVILIAGGTGIAAALPHIEEHLRRTGSMPSHDTILIAQSSVSSRLPSSPSSSSTSLLEPHLPTDPPRTRTSNITFVWTTRQAAFIHEVATRELGPALRRADITTQFYCTASSQSQTYRPSCSIDLRSQQNMTDEGTALLPSFDGIDNKAAIYSDCPTFPMIDIQPGRPDIGNIIMASVREAGDQRTRVRTAVLVCGPAEMADEARMAVHAVLKQGYRDVEYFEESFGW</sequence>
<dbReference type="PANTHER" id="PTHR32361">
    <property type="entry name" value="FERRIC/CUPRIC REDUCTASE TRANSMEMBRANE COMPONENT"/>
    <property type="match status" value="1"/>
</dbReference>
<feature type="chain" id="PRO_5034611668" evidence="10">
    <location>
        <begin position="22"/>
        <end position="837"/>
    </location>
</feature>
<dbReference type="GO" id="GO:0005886">
    <property type="term" value="C:plasma membrane"/>
    <property type="evidence" value="ECO:0007669"/>
    <property type="project" value="TreeGrafter"/>
</dbReference>
<dbReference type="InterPro" id="IPR051410">
    <property type="entry name" value="Ferric/Cupric_Reductase"/>
</dbReference>
<evidence type="ECO:0000313" key="13">
    <source>
        <dbReference type="EMBL" id="QSS49136.1"/>
    </source>
</evidence>
<organism evidence="13 14">
    <name type="scientific">Ajellomyces capsulatus (strain H88)</name>
    <name type="common">Darling's disease fungus</name>
    <name type="synonym">Histoplasma capsulatum</name>
    <dbReference type="NCBI Taxonomy" id="544711"/>
    <lineage>
        <taxon>Eukaryota</taxon>
        <taxon>Fungi</taxon>
        <taxon>Dikarya</taxon>
        <taxon>Ascomycota</taxon>
        <taxon>Pezizomycotina</taxon>
        <taxon>Eurotiomycetes</taxon>
        <taxon>Eurotiomycetidae</taxon>
        <taxon>Onygenales</taxon>
        <taxon>Ajellomycetaceae</taxon>
        <taxon>Histoplasma</taxon>
    </lineage>
</organism>
<evidence type="ECO:0000256" key="9">
    <source>
        <dbReference type="SAM" id="Phobius"/>
    </source>
</evidence>
<dbReference type="VEuPathDB" id="FungiDB:I7I53_09409"/>
<dbReference type="CDD" id="cd06186">
    <property type="entry name" value="NOX_Duox_like_FAD_NADP"/>
    <property type="match status" value="1"/>
</dbReference>
<evidence type="ECO:0000259" key="11">
    <source>
        <dbReference type="Pfam" id="PF01794"/>
    </source>
</evidence>
<protein>
    <submittedName>
        <fullName evidence="13">Ferric-chelate reductase</fullName>
    </submittedName>
</protein>
<feature type="signal peptide" evidence="10">
    <location>
        <begin position="1"/>
        <end position="21"/>
    </location>
</feature>
<evidence type="ECO:0000256" key="3">
    <source>
        <dbReference type="ARBA" id="ARBA00022692"/>
    </source>
</evidence>
<dbReference type="InterPro" id="IPR039261">
    <property type="entry name" value="FNR_nucleotide-bd"/>
</dbReference>
<feature type="domain" description="Ferric reductase NAD binding" evidence="12">
    <location>
        <begin position="608"/>
        <end position="817"/>
    </location>
</feature>
<evidence type="ECO:0000256" key="2">
    <source>
        <dbReference type="ARBA" id="ARBA00022448"/>
    </source>
</evidence>
<dbReference type="Pfam" id="PF01794">
    <property type="entry name" value="Ferric_reduct"/>
    <property type="match status" value="1"/>
</dbReference>
<dbReference type="GO" id="GO:0000293">
    <property type="term" value="F:ferric-chelate reductase activity"/>
    <property type="evidence" value="ECO:0007669"/>
    <property type="project" value="UniProtKB-ARBA"/>
</dbReference>